<dbReference type="VEuPathDB" id="FungiDB:BON22_4029"/>
<comment type="catalytic activity">
    <reaction evidence="9">
        <text>GTP + H2O = GDP + phosphate + H(+)</text>
        <dbReference type="Rhea" id="RHEA:19669"/>
        <dbReference type="ChEBI" id="CHEBI:15377"/>
        <dbReference type="ChEBI" id="CHEBI:15378"/>
        <dbReference type="ChEBI" id="CHEBI:37565"/>
        <dbReference type="ChEBI" id="CHEBI:43474"/>
        <dbReference type="ChEBI" id="CHEBI:58189"/>
    </reaction>
    <physiologicalReaction direction="left-to-right" evidence="9">
        <dbReference type="Rhea" id="RHEA:19670"/>
    </physiologicalReaction>
</comment>
<dbReference type="GO" id="GO:0005737">
    <property type="term" value="C:cytoplasm"/>
    <property type="evidence" value="ECO:0007669"/>
    <property type="project" value="UniProtKB-SubCell"/>
</dbReference>
<dbReference type="SUPFAM" id="SSF50447">
    <property type="entry name" value="Translation proteins"/>
    <property type="match status" value="1"/>
</dbReference>
<dbReference type="Pfam" id="PF08938">
    <property type="entry name" value="HBS1_N"/>
    <property type="match status" value="1"/>
</dbReference>
<evidence type="ECO:0000256" key="5">
    <source>
        <dbReference type="ARBA" id="ARBA00022801"/>
    </source>
</evidence>
<dbReference type="SUPFAM" id="SSF52540">
    <property type="entry name" value="P-loop containing nucleoside triphosphate hydrolases"/>
    <property type="match status" value="1"/>
</dbReference>
<feature type="compositionally biased region" description="Acidic residues" evidence="12">
    <location>
        <begin position="1"/>
        <end position="27"/>
    </location>
</feature>
<dbReference type="InterPro" id="IPR054696">
    <property type="entry name" value="GTP-eEF1A_C"/>
</dbReference>
<dbReference type="InterPro" id="IPR009000">
    <property type="entry name" value="Transl_B-barrel_sf"/>
</dbReference>
<dbReference type="GO" id="GO:0003924">
    <property type="term" value="F:GTPase activity"/>
    <property type="evidence" value="ECO:0007669"/>
    <property type="project" value="InterPro"/>
</dbReference>
<dbReference type="OrthoDB" id="342024at2759"/>
<evidence type="ECO:0000256" key="6">
    <source>
        <dbReference type="ARBA" id="ARBA00022845"/>
    </source>
</evidence>
<dbReference type="FunFam" id="3.40.50.300:FF:000204">
    <property type="entry name" value="Translation elongation factor Tu"/>
    <property type="match status" value="1"/>
</dbReference>
<dbReference type="GO" id="GO:0005525">
    <property type="term" value="F:GTP binding"/>
    <property type="evidence" value="ECO:0007669"/>
    <property type="project" value="UniProtKB-KW"/>
</dbReference>
<dbReference type="PROSITE" id="PS00301">
    <property type="entry name" value="G_TR_1"/>
    <property type="match status" value="1"/>
</dbReference>
<sequence length="755" mass="83675">MDKFDDDDFEDYDEVEEPTPEEEEQLDELTPTLRKQLTEYSGYSDEDIREALWYNYLDPEAALKELKKKFKKKEVKKELPKPTTKQPAKMSKIAALAKARAAQRSQTSSVEPERTSVSILDKLKENKSSPTSSSSSSQEQTDQRKRPSLGALAALRSKNKIQRQEPTPQTTPQPEVPIPSSSTETSTETPKRKLTRPAQQKRQAEEPLVKIEPIPSSHILTSHPIDDFSTVFAPLSSSHPSKRRQIDRNGLYTVFTASNNSFLAQIKENFNKPSPDDIALNAQKAAFENSTKKQAELEKKVADLKISTTPKHATKPKSPVDLDVEIAKRTAKPSTSFVVIGHVDAGKSTLTGRLLLECNTVSQATYNKLKRDADKAGMSSFSLAWVMDQSSEERERGVTIDICSSSFETDSASFTIVDAPGHRDFVPNMISGVAQADLAVLVVDSSTDAFESGFNLDGQTKEHTILARSLGVSRLVVAVNKMDNVDWEETRFDHIKGLMSEFLRITGWQESQTSFVPCSGLTGANVTKKCEDKNLTKWYNGPTLLQALEGHEQPDRDFHKPFVMQITEIETSKSEFTGRVDTGSIQPGETVVFSPSGVAGIVDSITLKDAKSPLALAGDIATLKVKNVELENLRVGDVMSIVTDEVPAVTKFEARLVMFDMDRPLLVGMPFVLFRGNVQQPAKISKIVTVYDRITGQADLKKKKVKHLGAKQSAYVIVECERKLPLQVFKENKLMGRVVLRKDGRTIGAGVVEKV</sequence>
<dbReference type="Gene3D" id="2.40.30.10">
    <property type="entry name" value="Translation factors"/>
    <property type="match status" value="2"/>
</dbReference>
<dbReference type="CDD" id="cd04093">
    <property type="entry name" value="HBS1_C_III"/>
    <property type="match status" value="1"/>
</dbReference>
<dbReference type="PRINTS" id="PR00315">
    <property type="entry name" value="ELONGATNFCT"/>
</dbReference>
<dbReference type="FunFam" id="2.40.30.10:FF:000070">
    <property type="entry name" value="Translation elongation factor EF-1 subunit"/>
    <property type="match status" value="1"/>
</dbReference>
<dbReference type="SUPFAM" id="SSF50465">
    <property type="entry name" value="EF-Tu/eEF-1alpha/eIF2-gamma C-terminal domain"/>
    <property type="match status" value="1"/>
</dbReference>
<dbReference type="Pfam" id="PF00009">
    <property type="entry name" value="GTP_EFTU"/>
    <property type="match status" value="1"/>
</dbReference>
<feature type="domain" description="Tr-type G" evidence="13">
    <location>
        <begin position="332"/>
        <end position="556"/>
    </location>
</feature>
<name>A0A061B9D7_CYBFA</name>
<comment type="subunit">
    <text evidence="10">Component of the Dom34-Hbs1 complex, also named Pelota-HBS1L complex, composed of dom34 and hbs1.</text>
</comment>
<gene>
    <name evidence="14" type="ORF">CYFA0S_21e00606g</name>
</gene>
<dbReference type="InterPro" id="IPR027417">
    <property type="entry name" value="P-loop_NTPase"/>
</dbReference>
<dbReference type="CDD" id="cd01883">
    <property type="entry name" value="EF1_alpha"/>
    <property type="match status" value="1"/>
</dbReference>
<feature type="compositionally biased region" description="Low complexity" evidence="12">
    <location>
        <begin position="178"/>
        <end position="188"/>
    </location>
</feature>
<keyword evidence="3" id="KW-0963">Cytoplasm</keyword>
<evidence type="ECO:0000256" key="7">
    <source>
        <dbReference type="ARBA" id="ARBA00022917"/>
    </source>
</evidence>
<evidence type="ECO:0000256" key="4">
    <source>
        <dbReference type="ARBA" id="ARBA00022741"/>
    </source>
</evidence>
<feature type="region of interest" description="Disordered" evidence="12">
    <location>
        <begin position="1"/>
        <end position="33"/>
    </location>
</feature>
<organism evidence="14">
    <name type="scientific">Cyberlindnera fabianii</name>
    <name type="common">Yeast</name>
    <name type="synonym">Hansenula fabianii</name>
    <dbReference type="NCBI Taxonomy" id="36022"/>
    <lineage>
        <taxon>Eukaryota</taxon>
        <taxon>Fungi</taxon>
        <taxon>Dikarya</taxon>
        <taxon>Ascomycota</taxon>
        <taxon>Saccharomycotina</taxon>
        <taxon>Saccharomycetes</taxon>
        <taxon>Phaffomycetales</taxon>
        <taxon>Phaffomycetaceae</taxon>
        <taxon>Cyberlindnera</taxon>
    </lineage>
</organism>
<keyword evidence="7" id="KW-0648">Protein biosynthesis</keyword>
<evidence type="ECO:0000256" key="3">
    <source>
        <dbReference type="ARBA" id="ARBA00022490"/>
    </source>
</evidence>
<evidence type="ECO:0000259" key="13">
    <source>
        <dbReference type="PROSITE" id="PS51722"/>
    </source>
</evidence>
<dbReference type="InterPro" id="IPR009001">
    <property type="entry name" value="Transl_elong_EF1A/Init_IF2_C"/>
</dbReference>
<evidence type="ECO:0000256" key="2">
    <source>
        <dbReference type="ARBA" id="ARBA00007249"/>
    </source>
</evidence>
<comment type="subcellular location">
    <subcellularLocation>
        <location evidence="1">Cytoplasm</location>
    </subcellularLocation>
</comment>
<feature type="compositionally biased region" description="Polar residues" evidence="12">
    <location>
        <begin position="103"/>
        <end position="118"/>
    </location>
</feature>
<dbReference type="PANTHER" id="PTHR23115">
    <property type="entry name" value="TRANSLATION FACTOR"/>
    <property type="match status" value="1"/>
</dbReference>
<dbReference type="GO" id="GO:0006417">
    <property type="term" value="P:regulation of translation"/>
    <property type="evidence" value="ECO:0007669"/>
    <property type="project" value="UniProtKB-KW"/>
</dbReference>
<dbReference type="EMBL" id="LK052906">
    <property type="protein sequence ID" value="CDR46001.1"/>
    <property type="molecule type" value="Genomic_DNA"/>
</dbReference>
<dbReference type="InterPro" id="IPR015033">
    <property type="entry name" value="HBS1-like_N"/>
</dbReference>
<protein>
    <recommendedName>
        <fullName evidence="11">Elongation factor 1 alpha-like protein</fullName>
    </recommendedName>
</protein>
<dbReference type="Gene3D" id="3.40.50.300">
    <property type="entry name" value="P-loop containing nucleotide triphosphate hydrolases"/>
    <property type="match status" value="1"/>
</dbReference>
<accession>A0A061B9D7</accession>
<dbReference type="PhylomeDB" id="A0A061B9D7"/>
<evidence type="ECO:0000256" key="11">
    <source>
        <dbReference type="ARBA" id="ARBA00074866"/>
    </source>
</evidence>
<keyword evidence="5" id="KW-0378">Hydrolase</keyword>
<evidence type="ECO:0000256" key="10">
    <source>
        <dbReference type="ARBA" id="ARBA00063537"/>
    </source>
</evidence>
<comment type="similarity">
    <text evidence="2">Belongs to the TRAFAC class translation factor GTPase superfamily. Classic translation factor GTPase family. EF-Tu/EF-1A subfamily.</text>
</comment>
<feature type="region of interest" description="Disordered" evidence="12">
    <location>
        <begin position="68"/>
        <end position="215"/>
    </location>
</feature>
<evidence type="ECO:0000313" key="14">
    <source>
        <dbReference type="EMBL" id="CDR46001.1"/>
    </source>
</evidence>
<dbReference type="InterPro" id="IPR050100">
    <property type="entry name" value="TRAFAC_GTPase_members"/>
</dbReference>
<keyword evidence="6" id="KW-0810">Translation regulation</keyword>
<keyword evidence="4" id="KW-0547">Nucleotide-binding</keyword>
<proteinExistence type="inferred from homology"/>
<evidence type="ECO:0000256" key="1">
    <source>
        <dbReference type="ARBA" id="ARBA00004496"/>
    </source>
</evidence>
<dbReference type="InterPro" id="IPR000795">
    <property type="entry name" value="T_Tr_GTP-bd_dom"/>
</dbReference>
<dbReference type="InterPro" id="IPR031157">
    <property type="entry name" value="G_TR_CS"/>
</dbReference>
<evidence type="ECO:0000256" key="8">
    <source>
        <dbReference type="ARBA" id="ARBA00023134"/>
    </source>
</evidence>
<dbReference type="GO" id="GO:1990533">
    <property type="term" value="C:Dom34-Hbs1 complex"/>
    <property type="evidence" value="ECO:0007669"/>
    <property type="project" value="UniProtKB-ARBA"/>
</dbReference>
<dbReference type="GO" id="GO:0006412">
    <property type="term" value="P:translation"/>
    <property type="evidence" value="ECO:0007669"/>
    <property type="project" value="UniProtKB-KW"/>
</dbReference>
<evidence type="ECO:0000256" key="12">
    <source>
        <dbReference type="SAM" id="MobiDB-lite"/>
    </source>
</evidence>
<dbReference type="Pfam" id="PF22594">
    <property type="entry name" value="GTP-eEF1A_C"/>
    <property type="match status" value="1"/>
</dbReference>
<dbReference type="PROSITE" id="PS51722">
    <property type="entry name" value="G_TR_2"/>
    <property type="match status" value="1"/>
</dbReference>
<dbReference type="AlphaFoldDB" id="A0A061B9D7"/>
<reference evidence="14" key="1">
    <citation type="journal article" date="2014" name="Genome Announc.">
        <title>Genome sequence of the yeast Cyberlindnera fabianii (Hansenula fabianii).</title>
        <authorList>
            <person name="Freel K.C."/>
            <person name="Sarilar V."/>
            <person name="Neuveglise C."/>
            <person name="Devillers H."/>
            <person name="Friedrich A."/>
            <person name="Schacherer J."/>
        </authorList>
    </citation>
    <scope>NUCLEOTIDE SEQUENCE</scope>
    <source>
        <strain evidence="14">YJS4271</strain>
    </source>
</reference>
<evidence type="ECO:0000256" key="9">
    <source>
        <dbReference type="ARBA" id="ARBA00049117"/>
    </source>
</evidence>
<feature type="compositionally biased region" description="Low complexity" evidence="12">
    <location>
        <begin position="128"/>
        <end position="137"/>
    </location>
</feature>
<keyword evidence="8" id="KW-0342">GTP-binding</keyword>